<proteinExistence type="predicted"/>
<feature type="coiled-coil region" evidence="1">
    <location>
        <begin position="55"/>
        <end position="165"/>
    </location>
</feature>
<keyword evidence="5" id="KW-1185">Reference proteome</keyword>
<protein>
    <recommendedName>
        <fullName evidence="3">C4-type zinc ribbon domain-containing protein</fullName>
    </recommendedName>
</protein>
<keyword evidence="1" id="KW-0175">Coiled coil</keyword>
<sequence length="287" mass="33258">MQMTEELERLKSLQDVLAEKYEIEAKVEELPKTLDGSTESLDRFKREYIEKNKLYEEKKDIVARLRVELDEAQRKREEGERGMDAISTHREYEILEKQISEAQALEDSKRKELQREEKSMAELNDLLKSEEDLIASTEKDVNEARENLDKEIAACNEKLEALKAQEAEISEGIDSETIMKFQRIIKRNRKGIVAVKGKVCDGCHMILPAQFANEVHHGEKILFCPYCSRILFYEEAADLDENYVSIHDDSSADDMDEDLLEDEDFIDIEDDDSEDSDSSIKSLDYEN</sequence>
<dbReference type="HOGENOM" id="CLU_073076_2_1_12"/>
<dbReference type="EMBL" id="CP002631">
    <property type="protein sequence ID" value="AEB14152.1"/>
    <property type="molecule type" value="Genomic_DNA"/>
</dbReference>
<dbReference type="InterPro" id="IPR003743">
    <property type="entry name" value="Zf-RING_7"/>
</dbReference>
<evidence type="ECO:0000256" key="2">
    <source>
        <dbReference type="SAM" id="MobiDB-lite"/>
    </source>
</evidence>
<evidence type="ECO:0000256" key="1">
    <source>
        <dbReference type="SAM" id="Coils"/>
    </source>
</evidence>
<dbReference type="Gene3D" id="1.10.287.1490">
    <property type="match status" value="1"/>
</dbReference>
<dbReference type="Pfam" id="PF02591">
    <property type="entry name" value="Zn_ribbon_9"/>
    <property type="match status" value="1"/>
</dbReference>
<gene>
    <name evidence="4" type="ordered locus">Tresu_1244</name>
</gene>
<feature type="domain" description="C4-type zinc ribbon" evidence="3">
    <location>
        <begin position="199"/>
        <end position="231"/>
    </location>
</feature>
<dbReference type="eggNOG" id="COG1579">
    <property type="taxonomic scope" value="Bacteria"/>
</dbReference>
<evidence type="ECO:0000313" key="5">
    <source>
        <dbReference type="Proteomes" id="UP000006852"/>
    </source>
</evidence>
<dbReference type="OrthoDB" id="9795058at2"/>
<dbReference type="Proteomes" id="UP000006852">
    <property type="component" value="Chromosome"/>
</dbReference>
<dbReference type="AlphaFoldDB" id="F2NRR6"/>
<dbReference type="GeneID" id="302998405"/>
<feature type="compositionally biased region" description="Acidic residues" evidence="2">
    <location>
        <begin position="251"/>
        <end position="277"/>
    </location>
</feature>
<feature type="region of interest" description="Disordered" evidence="2">
    <location>
        <begin position="248"/>
        <end position="287"/>
    </location>
</feature>
<dbReference type="RefSeq" id="WP_013701439.1">
    <property type="nucleotide sequence ID" value="NC_015385.1"/>
</dbReference>
<reference evidence="5" key="2">
    <citation type="submission" date="2011-04" db="EMBL/GenBank/DDBJ databases">
        <title>The complete genome of chromosome of Treponema succinifaciens DSM 2489.</title>
        <authorList>
            <person name="Lucas S."/>
            <person name="Copeland A."/>
            <person name="Lapidus A."/>
            <person name="Bruce D."/>
            <person name="Goodwin L."/>
            <person name="Pitluck S."/>
            <person name="Peters L."/>
            <person name="Kyrpides N."/>
            <person name="Mavromatis K."/>
            <person name="Ivanova N."/>
            <person name="Ovchinnikova G."/>
            <person name="Teshima H."/>
            <person name="Detter J.C."/>
            <person name="Tapia R."/>
            <person name="Han C."/>
            <person name="Land M."/>
            <person name="Hauser L."/>
            <person name="Markowitz V."/>
            <person name="Cheng J.-F."/>
            <person name="Hugenholtz P."/>
            <person name="Woyke T."/>
            <person name="Wu D."/>
            <person name="Gronow S."/>
            <person name="Wellnitz S."/>
            <person name="Brambilla E."/>
            <person name="Klenk H.-P."/>
            <person name="Eisen J.A."/>
        </authorList>
    </citation>
    <scope>NUCLEOTIDE SEQUENCE [LARGE SCALE GENOMIC DNA]</scope>
    <source>
        <strain evidence="5">ATCC 33096 / DSM 2489 / 6091</strain>
    </source>
</reference>
<accession>F2NRR6</accession>
<organism evidence="4 5">
    <name type="scientific">Treponema succinifaciens (strain ATCC 33096 / DSM 2489 / 6091)</name>
    <dbReference type="NCBI Taxonomy" id="869209"/>
    <lineage>
        <taxon>Bacteria</taxon>
        <taxon>Pseudomonadati</taxon>
        <taxon>Spirochaetota</taxon>
        <taxon>Spirochaetia</taxon>
        <taxon>Spirochaetales</taxon>
        <taxon>Treponemataceae</taxon>
        <taxon>Treponema</taxon>
    </lineage>
</organism>
<dbReference type="KEGG" id="tsu:Tresu_1244"/>
<dbReference type="STRING" id="869209.Tresu_1244"/>
<name>F2NRR6_TRES6</name>
<evidence type="ECO:0000313" key="4">
    <source>
        <dbReference type="EMBL" id="AEB14152.1"/>
    </source>
</evidence>
<reference evidence="4 5" key="1">
    <citation type="journal article" date="2011" name="Stand. Genomic Sci.">
        <title>Complete genome sequence of Treponema succinifaciens type strain (6091).</title>
        <authorList>
            <person name="Han C."/>
            <person name="Gronow S."/>
            <person name="Teshima H."/>
            <person name="Lapidus A."/>
            <person name="Nolan M."/>
            <person name="Lucas S."/>
            <person name="Hammon N."/>
            <person name="Deshpande S."/>
            <person name="Cheng J.F."/>
            <person name="Zeytun A."/>
            <person name="Tapia R."/>
            <person name="Goodwin L."/>
            <person name="Pitluck S."/>
            <person name="Liolios K."/>
            <person name="Pagani I."/>
            <person name="Ivanova N."/>
            <person name="Mavromatis K."/>
            <person name="Mikhailova N."/>
            <person name="Huntemann M."/>
            <person name="Pati A."/>
            <person name="Chen A."/>
            <person name="Palaniappan K."/>
            <person name="Land M."/>
            <person name="Hauser L."/>
            <person name="Brambilla E.M."/>
            <person name="Rohde M."/>
            <person name="Goker M."/>
            <person name="Woyke T."/>
            <person name="Bristow J."/>
            <person name="Eisen J.A."/>
            <person name="Markowitz V."/>
            <person name="Hugenholtz P."/>
            <person name="Kyrpides N.C."/>
            <person name="Klenk H.P."/>
            <person name="Detter J.C."/>
        </authorList>
    </citation>
    <scope>NUCLEOTIDE SEQUENCE [LARGE SCALE GENOMIC DNA]</scope>
    <source>
        <strain evidence="5">ATCC 33096 / DSM 2489 / 6091</strain>
    </source>
</reference>
<evidence type="ECO:0000259" key="3">
    <source>
        <dbReference type="Pfam" id="PF02591"/>
    </source>
</evidence>